<dbReference type="PANTHER" id="PTHR14343">
    <property type="entry name" value="VWFA DOMAIN-CONTAINING PROTEIN"/>
    <property type="match status" value="1"/>
</dbReference>
<protein>
    <submittedName>
        <fullName evidence="4">Uncharacterized protein LOC108492413 isoform X1</fullName>
    </submittedName>
</protein>
<dbReference type="Pfam" id="PF15057">
    <property type="entry name" value="DUF4537"/>
    <property type="match status" value="1"/>
</dbReference>
<accession>A0A6J0GFW7</accession>
<dbReference type="OrthoDB" id="6241467at2759"/>
<feature type="compositionally biased region" description="Basic and acidic residues" evidence="1">
    <location>
        <begin position="713"/>
        <end position="733"/>
    </location>
</feature>
<keyword evidence="3" id="KW-1185">Reference proteome</keyword>
<feature type="compositionally biased region" description="Basic and acidic residues" evidence="1">
    <location>
        <begin position="768"/>
        <end position="778"/>
    </location>
</feature>
<feature type="compositionally biased region" description="Basic and acidic residues" evidence="1">
    <location>
        <begin position="624"/>
        <end position="650"/>
    </location>
</feature>
<sequence>MEKVARLSEGSFQGIRLPPTPPDKVLSLTFQLLLAWGAWTAAMHTWPLLLTLLLESQGQRAWEGASKIDVPALLRSTCSWGWERQLQDPHPPSLLLPVSELCLVLRNGCLFQVSSRSISHVQCCHTNKDSHGSLLPRCPMTYLPVCAWNPGPLCAPLISSAKSNFIGSSPEVSSLVRGARVLARRETDGYYYLGHIAQEVKGSRERFVIEFDKSRARKGKVQLRLQETPLYDILHYEDARRRRLAPGDRVLAPWEARAERFGPGTVLKVVESKEAHLAHNRSGVLVNFWNGQTKEVSSDQALQIPLPLSERIILELQMPLAARQMVVDSSLHYPYIVTPGYRASGHYRLGHSDLDCWPGGLYSAHLCAKCSWECTSLPRCCLAAWEPTRPVGCKVQQENAFIPGTGLAEEVLSKKIEEELSELRITSSESVSREEEKKEETRLETENVPKDVWSCLEEDNEFIEPKKGAQREMARAMVDTAVNTDSWLMETDHKEEPESRQQDAETEAHFKHEHGLFESRVAEAPVQHSPRSPSLGTSALVPFRRQSFFDQVNQSLEKDSLTIGSALRVQRPHSTTNVLARRSTKLLNLLKHKSITKSILNGASQERWKEMGFDRAKTEHKRRKEEQRQLKREQQHEADGIQHQLHKDNQRQQLRQRTLQGLEKQLEHKERALQHMALLQAAGAERSRKESSFQEEGKRKASQRLQFLKTQRSQREELQAECNERSFERKAGVSEEFLQSQQEMLEQEPREQDKQQKQHQAAKVRVFQSRDRRSEDGKRRPKNP</sequence>
<gene>
    <name evidence="4" type="primary">LOC108492413</name>
</gene>
<feature type="domain" description="DUF4537" evidence="2">
    <location>
        <begin position="178"/>
        <end position="304"/>
    </location>
</feature>
<evidence type="ECO:0000313" key="3">
    <source>
        <dbReference type="Proteomes" id="UP000504624"/>
    </source>
</evidence>
<feature type="compositionally biased region" description="Basic and acidic residues" evidence="1">
    <location>
        <begin position="431"/>
        <end position="444"/>
    </location>
</feature>
<feature type="region of interest" description="Disordered" evidence="1">
    <location>
        <begin position="682"/>
        <end position="784"/>
    </location>
</feature>
<dbReference type="GeneID" id="108492413"/>
<dbReference type="PANTHER" id="PTHR14343:SF4">
    <property type="entry name" value="DUF4537 DOMAIN-CONTAINING PROTEIN"/>
    <property type="match status" value="1"/>
</dbReference>
<dbReference type="RefSeq" id="XP_017660211.1">
    <property type="nucleotide sequence ID" value="XM_017804722.1"/>
</dbReference>
<evidence type="ECO:0000259" key="2">
    <source>
        <dbReference type="Pfam" id="PF15057"/>
    </source>
</evidence>
<feature type="compositionally biased region" description="Basic and acidic residues" evidence="1">
    <location>
        <begin position="747"/>
        <end position="756"/>
    </location>
</feature>
<organism evidence="3 4">
    <name type="scientific">Lepidothrix coronata</name>
    <name type="common">blue-crowned manakin</name>
    <dbReference type="NCBI Taxonomy" id="321398"/>
    <lineage>
        <taxon>Eukaryota</taxon>
        <taxon>Metazoa</taxon>
        <taxon>Chordata</taxon>
        <taxon>Craniata</taxon>
        <taxon>Vertebrata</taxon>
        <taxon>Euteleostomi</taxon>
        <taxon>Archelosauria</taxon>
        <taxon>Archosauria</taxon>
        <taxon>Dinosauria</taxon>
        <taxon>Saurischia</taxon>
        <taxon>Theropoda</taxon>
        <taxon>Coelurosauria</taxon>
        <taxon>Aves</taxon>
        <taxon>Neognathae</taxon>
        <taxon>Neoaves</taxon>
        <taxon>Telluraves</taxon>
        <taxon>Australaves</taxon>
        <taxon>Passeriformes</taxon>
        <taxon>Pipridae</taxon>
        <taxon>Lepidothrix</taxon>
    </lineage>
</organism>
<dbReference type="Gene3D" id="2.30.30.140">
    <property type="match status" value="1"/>
</dbReference>
<feature type="region of interest" description="Disordered" evidence="1">
    <location>
        <begin position="423"/>
        <end position="444"/>
    </location>
</feature>
<evidence type="ECO:0000313" key="4">
    <source>
        <dbReference type="RefSeq" id="XP_017660211.1"/>
    </source>
</evidence>
<dbReference type="InterPro" id="IPR032770">
    <property type="entry name" value="DUF4537"/>
</dbReference>
<proteinExistence type="predicted"/>
<dbReference type="AlphaFoldDB" id="A0A6J0GFW7"/>
<evidence type="ECO:0000256" key="1">
    <source>
        <dbReference type="SAM" id="MobiDB-lite"/>
    </source>
</evidence>
<name>A0A6J0GFW7_9PASS</name>
<feature type="region of interest" description="Disordered" evidence="1">
    <location>
        <begin position="612"/>
        <end position="651"/>
    </location>
</feature>
<dbReference type="Proteomes" id="UP000504624">
    <property type="component" value="Unplaced"/>
</dbReference>
<reference evidence="4" key="1">
    <citation type="submission" date="2025-08" db="UniProtKB">
        <authorList>
            <consortium name="RefSeq"/>
        </authorList>
    </citation>
    <scope>IDENTIFICATION</scope>
</reference>
<feature type="compositionally biased region" description="Basic and acidic residues" evidence="1">
    <location>
        <begin position="685"/>
        <end position="699"/>
    </location>
</feature>